<dbReference type="GO" id="GO:0000287">
    <property type="term" value="F:magnesium ion binding"/>
    <property type="evidence" value="ECO:0007669"/>
    <property type="project" value="TreeGrafter"/>
</dbReference>
<protein>
    <submittedName>
        <fullName evidence="1">Uncharacterized protein</fullName>
    </submittedName>
</protein>
<dbReference type="EMBL" id="UOEL01000108">
    <property type="protein sequence ID" value="VAW13782.1"/>
    <property type="molecule type" value="Genomic_DNA"/>
</dbReference>
<evidence type="ECO:0000313" key="1">
    <source>
        <dbReference type="EMBL" id="VAW13782.1"/>
    </source>
</evidence>
<dbReference type="GO" id="GO:0005829">
    <property type="term" value="C:cytosol"/>
    <property type="evidence" value="ECO:0007669"/>
    <property type="project" value="TreeGrafter"/>
</dbReference>
<dbReference type="InterPro" id="IPR023214">
    <property type="entry name" value="HAD_sf"/>
</dbReference>
<reference evidence="1" key="1">
    <citation type="submission" date="2018-06" db="EMBL/GenBank/DDBJ databases">
        <authorList>
            <person name="Zhirakovskaya E."/>
        </authorList>
    </citation>
    <scope>NUCLEOTIDE SEQUENCE</scope>
</reference>
<organism evidence="1">
    <name type="scientific">hydrothermal vent metagenome</name>
    <dbReference type="NCBI Taxonomy" id="652676"/>
    <lineage>
        <taxon>unclassified sequences</taxon>
        <taxon>metagenomes</taxon>
        <taxon>ecological metagenomes</taxon>
    </lineage>
</organism>
<proteinExistence type="predicted"/>
<dbReference type="AlphaFoldDB" id="A0A3B0TH30"/>
<gene>
    <name evidence="1" type="ORF">MNBD_BACTEROID03-2227</name>
</gene>
<accession>A0A3B0TH30</accession>
<dbReference type="Pfam" id="PF08282">
    <property type="entry name" value="Hydrolase_3"/>
    <property type="match status" value="1"/>
</dbReference>
<dbReference type="SUPFAM" id="SSF56784">
    <property type="entry name" value="HAD-like"/>
    <property type="match status" value="1"/>
</dbReference>
<dbReference type="PANTHER" id="PTHR10000">
    <property type="entry name" value="PHOSPHOSERINE PHOSPHATASE"/>
    <property type="match status" value="1"/>
</dbReference>
<dbReference type="PANTHER" id="PTHR10000:SF8">
    <property type="entry name" value="HAD SUPERFAMILY HYDROLASE-LIKE, TYPE 3"/>
    <property type="match status" value="1"/>
</dbReference>
<dbReference type="Gene3D" id="3.40.50.1000">
    <property type="entry name" value="HAD superfamily/HAD-like"/>
    <property type="match status" value="1"/>
</dbReference>
<dbReference type="GO" id="GO:0016791">
    <property type="term" value="F:phosphatase activity"/>
    <property type="evidence" value="ECO:0007669"/>
    <property type="project" value="TreeGrafter"/>
</dbReference>
<dbReference type="InterPro" id="IPR036412">
    <property type="entry name" value="HAD-like_sf"/>
</dbReference>
<name>A0A3B0TH30_9ZZZZ</name>
<sequence>MHNHGLTDPLIEIAPRTISKLSAIKLLHNDDQSLKNVIAFGDNYNDIEMLQNIGCGVAVGNAREEVKTIADKITLNNTKDGVAHYY</sequence>